<dbReference type="AlphaFoldDB" id="A0A1I7XVE5"/>
<name>A0A1I7XVE5_HETBA</name>
<feature type="region of interest" description="Disordered" evidence="1">
    <location>
        <begin position="96"/>
        <end position="130"/>
    </location>
</feature>
<evidence type="ECO:0000256" key="1">
    <source>
        <dbReference type="SAM" id="MobiDB-lite"/>
    </source>
</evidence>
<dbReference type="WBParaSite" id="Hba_21536">
    <property type="protein sequence ID" value="Hba_21536"/>
    <property type="gene ID" value="Hba_21536"/>
</dbReference>
<evidence type="ECO:0000313" key="3">
    <source>
        <dbReference type="WBParaSite" id="Hba_21536"/>
    </source>
</evidence>
<keyword evidence="2" id="KW-1185">Reference proteome</keyword>
<feature type="compositionally biased region" description="Polar residues" evidence="1">
    <location>
        <begin position="100"/>
        <end position="115"/>
    </location>
</feature>
<accession>A0A1I7XVE5</accession>
<reference evidence="3" key="1">
    <citation type="submission" date="2016-11" db="UniProtKB">
        <authorList>
            <consortium name="WormBaseParasite"/>
        </authorList>
    </citation>
    <scope>IDENTIFICATION</scope>
</reference>
<organism evidence="2 3">
    <name type="scientific">Heterorhabditis bacteriophora</name>
    <name type="common">Entomopathogenic nematode worm</name>
    <dbReference type="NCBI Taxonomy" id="37862"/>
    <lineage>
        <taxon>Eukaryota</taxon>
        <taxon>Metazoa</taxon>
        <taxon>Ecdysozoa</taxon>
        <taxon>Nematoda</taxon>
        <taxon>Chromadorea</taxon>
        <taxon>Rhabditida</taxon>
        <taxon>Rhabditina</taxon>
        <taxon>Rhabditomorpha</taxon>
        <taxon>Strongyloidea</taxon>
        <taxon>Heterorhabditidae</taxon>
        <taxon>Heterorhabditis</taxon>
    </lineage>
</organism>
<dbReference type="Proteomes" id="UP000095283">
    <property type="component" value="Unplaced"/>
</dbReference>
<protein>
    <submittedName>
        <fullName evidence="3">Velvet domain-containing protein</fullName>
    </submittedName>
</protein>
<sequence length="274" mass="31239">MNSFRSLRTSKRVITRHLRTLDCNSLSTISSNISSPSFETTNDEEISELYTPIERRMKRSPTRGHVKGIIMTEELSPVLPERIDDVPMLQLQGDWRPRHTSTTTSFQPFVSTLPKTNPHHGPKAVNSTPRTSVRRRIPMHSYNQVIDEAKRPQSYSDFSDCDNYAPVRSNSDLLKPTFYRPENFGLPVAVAKNIGSEGILFLSMTLCGSRLNVHVKEGVYFLDPYQPQISSYVKAEKNGGMHDFFSQKIDQKGGRSGKIGHDSKWNVHFQFFIF</sequence>
<proteinExistence type="predicted"/>
<evidence type="ECO:0000313" key="2">
    <source>
        <dbReference type="Proteomes" id="UP000095283"/>
    </source>
</evidence>